<dbReference type="SUPFAM" id="SSF54593">
    <property type="entry name" value="Glyoxalase/Bleomycin resistance protein/Dihydroxybiphenyl dioxygenase"/>
    <property type="match status" value="1"/>
</dbReference>
<dbReference type="EMBL" id="CP130613">
    <property type="protein sequence ID" value="WKW13826.1"/>
    <property type="molecule type" value="Genomic_DNA"/>
</dbReference>
<dbReference type="InterPro" id="IPR052537">
    <property type="entry name" value="Extradiol_RC_dioxygenase"/>
</dbReference>
<dbReference type="Pfam" id="PF00903">
    <property type="entry name" value="Glyoxalase"/>
    <property type="match status" value="2"/>
</dbReference>
<proteinExistence type="predicted"/>
<protein>
    <submittedName>
        <fullName evidence="3">VOC family protein</fullName>
    </submittedName>
</protein>
<feature type="domain" description="VOC" evidence="1">
    <location>
        <begin position="190"/>
        <end position="320"/>
    </location>
</feature>
<accession>A0AA49Q3K2</accession>
<dbReference type="InterPro" id="IPR029068">
    <property type="entry name" value="Glyas_Bleomycin-R_OHBP_Dase"/>
</dbReference>
<name>A0AA49Q6I1_9BACT</name>
<accession>A0AA49Q6I1</accession>
<dbReference type="PANTHER" id="PTHR36110:SF4">
    <property type="entry name" value="RING-CLEAVING DIOXYGENASE MHQA-RELATED"/>
    <property type="match status" value="1"/>
</dbReference>
<dbReference type="InterPro" id="IPR037523">
    <property type="entry name" value="VOC_core"/>
</dbReference>
<dbReference type="EMBL" id="CP130612">
    <property type="protein sequence ID" value="WKW10917.1"/>
    <property type="molecule type" value="Genomic_DNA"/>
</dbReference>
<organism evidence="3 4">
    <name type="scientific">Pseudogemmatithrix spongiicola</name>
    <dbReference type="NCBI Taxonomy" id="3062599"/>
    <lineage>
        <taxon>Bacteria</taxon>
        <taxon>Pseudomonadati</taxon>
        <taxon>Gemmatimonadota</taxon>
        <taxon>Gemmatimonadia</taxon>
        <taxon>Gemmatimonadales</taxon>
        <taxon>Gemmatimonadaceae</taxon>
        <taxon>Pseudogemmatithrix</taxon>
    </lineage>
</organism>
<gene>
    <name evidence="2" type="ORF">Strain138_000150</name>
    <name evidence="3" type="ORF">Strain318_000150</name>
</gene>
<feature type="domain" description="VOC" evidence="1">
    <location>
        <begin position="10"/>
        <end position="136"/>
    </location>
</feature>
<dbReference type="AlphaFoldDB" id="A0AA49Q6I1"/>
<evidence type="ECO:0000313" key="3">
    <source>
        <dbReference type="EMBL" id="WKW13826.1"/>
    </source>
</evidence>
<reference evidence="3" key="1">
    <citation type="submission" date="2023-07" db="EMBL/GenBank/DDBJ databases">
        <authorList>
            <person name="Haufschild T."/>
            <person name="Kallscheuer N."/>
            <person name="Hammer J."/>
            <person name="Kohn T."/>
            <person name="Kabuu M."/>
            <person name="Jogler M."/>
            <person name="Wohfarth N."/>
            <person name="Heuer A."/>
            <person name="Rohde M."/>
            <person name="van Teeseling M.C.F."/>
            <person name="Jogler C."/>
        </authorList>
    </citation>
    <scope>NUCLEOTIDE SEQUENCE</scope>
    <source>
        <strain evidence="2">Strain 138</strain>
        <strain evidence="3">Strain 318</strain>
    </source>
</reference>
<evidence type="ECO:0000259" key="1">
    <source>
        <dbReference type="PROSITE" id="PS51819"/>
    </source>
</evidence>
<dbReference type="PROSITE" id="PS51819">
    <property type="entry name" value="VOC"/>
    <property type="match status" value="2"/>
</dbReference>
<dbReference type="InterPro" id="IPR004360">
    <property type="entry name" value="Glyas_Fos-R_dOase_dom"/>
</dbReference>
<evidence type="ECO:0000313" key="4">
    <source>
        <dbReference type="Proteomes" id="UP001229955"/>
    </source>
</evidence>
<evidence type="ECO:0000313" key="2">
    <source>
        <dbReference type="EMBL" id="WKW10917.1"/>
    </source>
</evidence>
<keyword evidence="4" id="KW-1185">Reference proteome</keyword>
<dbReference type="KEGG" id="pspc:Strain318_000150"/>
<dbReference type="Gene3D" id="3.10.180.10">
    <property type="entry name" value="2,3-Dihydroxybiphenyl 1,2-Dioxygenase, domain 1"/>
    <property type="match status" value="2"/>
</dbReference>
<dbReference type="Proteomes" id="UP001229955">
    <property type="component" value="Chromosome"/>
</dbReference>
<dbReference type="RefSeq" id="WP_367886628.1">
    <property type="nucleotide sequence ID" value="NZ_CP130612.1"/>
</dbReference>
<sequence>MARTAPTTLGFHHITLVASDARRTLAFYHTVLGLQLVKQTVNFDDPSSYHLYFGNAEGAPGTLVTFFEWPQAPRGRFGVGGVHHLAFSTPTYESLLKWKRRLQDLGLPVSGPMPRGYFNSLYFRDPDGQVLEIATAGPGYDIDEPIAELGQHVLGQQPHQLPGTRDEAMIARTTHPEPVPTITPDMALTGLHHITGMTDDIQRTSDFYEEALGLRLVKKTINQDDPDTPHWFWANYDGSRVLPGSSWTLFGWNPRSPHARNGIGQTHHVAFRAKDDEQQLAWREHLMTIGLQVSPVMDRQYFKSIYFQAPDGQLLEIATDGPGFAVDEPKGALGEELKLPAWLEAEREEIAAALGPLK</sequence>
<dbReference type="PANTHER" id="PTHR36110">
    <property type="entry name" value="RING-CLEAVING DIOXYGENASE MHQE-RELATED"/>
    <property type="match status" value="1"/>
</dbReference>